<sequence>MSTKKQSIVDTATRLFAENGYHAVGIDRIIKESGVAKMTLFRHFATKNDLISEVLSQRARSALQSMADSIATRQSSEEQLHELFDWHHRWFTSHDFSGCMFVGALSEFHEDSGDIVRISVSQKQGLRSFVQGLLQDLVPSAMVEPLARQIVMILDGAIIAATSGDRDHAAGEAWEAAERLIAAYRLTPQHRETATLN</sequence>
<proteinExistence type="predicted"/>
<evidence type="ECO:0000256" key="1">
    <source>
        <dbReference type="ARBA" id="ARBA00023125"/>
    </source>
</evidence>
<dbReference type="AlphaFoldDB" id="A0A095XHJ7"/>
<dbReference type="PRINTS" id="PR00455">
    <property type="entry name" value="HTHTETR"/>
</dbReference>
<dbReference type="PANTHER" id="PTHR30055">
    <property type="entry name" value="HTH-TYPE TRANSCRIPTIONAL REGULATOR RUTR"/>
    <property type="match status" value="1"/>
</dbReference>
<dbReference type="Gene3D" id="1.10.357.10">
    <property type="entry name" value="Tetracycline Repressor, domain 2"/>
    <property type="match status" value="1"/>
</dbReference>
<evidence type="ECO:0000313" key="2">
    <source>
        <dbReference type="EMBL" id="PEH41333.1"/>
    </source>
</evidence>
<dbReference type="Proteomes" id="UP000220629">
    <property type="component" value="Unassembled WGS sequence"/>
</dbReference>
<dbReference type="RefSeq" id="WP_013689009.1">
    <property type="nucleotide sequence ID" value="NZ_CADEPP010000008.1"/>
</dbReference>
<protein>
    <submittedName>
        <fullName evidence="2">TetR/AcrR family transcriptional regulator</fullName>
    </submittedName>
</protein>
<dbReference type="InterPro" id="IPR009057">
    <property type="entry name" value="Homeodomain-like_sf"/>
</dbReference>
<gene>
    <name evidence="2" type="ORF">CRM94_03675</name>
</gene>
<accession>A0A095XHJ7</accession>
<organism evidence="2 3">
    <name type="scientific">Burkholderia gladioli</name>
    <name type="common">Pseudomonas marginata</name>
    <name type="synonym">Phytomonas marginata</name>
    <dbReference type="NCBI Taxonomy" id="28095"/>
    <lineage>
        <taxon>Bacteria</taxon>
        <taxon>Pseudomonadati</taxon>
        <taxon>Pseudomonadota</taxon>
        <taxon>Betaproteobacteria</taxon>
        <taxon>Burkholderiales</taxon>
        <taxon>Burkholderiaceae</taxon>
        <taxon>Burkholderia</taxon>
    </lineage>
</organism>
<reference evidence="3" key="1">
    <citation type="submission" date="2017-09" db="EMBL/GenBank/DDBJ databases">
        <title>FDA dAtabase for Regulatory Grade micrObial Sequences (FDA-ARGOS): Supporting development and validation of Infectious Disease Dx tests.</title>
        <authorList>
            <person name="Minogue T."/>
            <person name="Wolcott M."/>
            <person name="Wasieloski L."/>
            <person name="Aguilar W."/>
            <person name="Moore D."/>
            <person name="Tallon L."/>
            <person name="Sadzewicz L."/>
            <person name="Ott S."/>
            <person name="Zhao X."/>
            <person name="Nagaraj S."/>
            <person name="Vavikolanu K."/>
            <person name="Aluvathingal J."/>
            <person name="Nadendla S."/>
            <person name="Sichtig H."/>
        </authorList>
    </citation>
    <scope>NUCLEOTIDE SEQUENCE [LARGE SCALE GENOMIC DNA]</scope>
    <source>
        <strain evidence="3">FDAARGOS_390</strain>
    </source>
</reference>
<dbReference type="Pfam" id="PF00440">
    <property type="entry name" value="TetR_N"/>
    <property type="match status" value="1"/>
</dbReference>
<dbReference type="GO" id="GO:0000976">
    <property type="term" value="F:transcription cis-regulatory region binding"/>
    <property type="evidence" value="ECO:0007669"/>
    <property type="project" value="TreeGrafter"/>
</dbReference>
<dbReference type="EMBL" id="PDDY01000001">
    <property type="protein sequence ID" value="PEH41333.1"/>
    <property type="molecule type" value="Genomic_DNA"/>
</dbReference>
<evidence type="ECO:0000313" key="3">
    <source>
        <dbReference type="Proteomes" id="UP000220629"/>
    </source>
</evidence>
<dbReference type="InterPro" id="IPR001647">
    <property type="entry name" value="HTH_TetR"/>
</dbReference>
<dbReference type="GO" id="GO:0003700">
    <property type="term" value="F:DNA-binding transcription factor activity"/>
    <property type="evidence" value="ECO:0007669"/>
    <property type="project" value="TreeGrafter"/>
</dbReference>
<dbReference type="OMA" id="WYIEWIN"/>
<dbReference type="PROSITE" id="PS50977">
    <property type="entry name" value="HTH_TETR_2"/>
    <property type="match status" value="1"/>
</dbReference>
<dbReference type="PANTHER" id="PTHR30055:SF200">
    <property type="entry name" value="HTH-TYPE TRANSCRIPTIONAL REPRESSOR BDCR"/>
    <property type="match status" value="1"/>
</dbReference>
<dbReference type="InterPro" id="IPR050109">
    <property type="entry name" value="HTH-type_TetR-like_transc_reg"/>
</dbReference>
<comment type="caution">
    <text evidence="2">The sequence shown here is derived from an EMBL/GenBank/DDBJ whole genome shotgun (WGS) entry which is preliminary data.</text>
</comment>
<keyword evidence="1" id="KW-0238">DNA-binding</keyword>
<dbReference type="SUPFAM" id="SSF48498">
    <property type="entry name" value="Tetracyclin repressor-like, C-terminal domain"/>
    <property type="match status" value="1"/>
</dbReference>
<dbReference type="InterPro" id="IPR036271">
    <property type="entry name" value="Tet_transcr_reg_TetR-rel_C_sf"/>
</dbReference>
<name>A0A095XHJ7_BURGA</name>
<dbReference type="SUPFAM" id="SSF46689">
    <property type="entry name" value="Homeodomain-like"/>
    <property type="match status" value="1"/>
</dbReference>